<reference evidence="2" key="1">
    <citation type="journal article" date="2012" name="Nat. Biotechnol.">
        <title>Reference genome sequence of the model plant Setaria.</title>
        <authorList>
            <person name="Bennetzen J.L."/>
            <person name="Schmutz J."/>
            <person name="Wang H."/>
            <person name="Percifield R."/>
            <person name="Hawkins J."/>
            <person name="Pontaroli A.C."/>
            <person name="Estep M."/>
            <person name="Feng L."/>
            <person name="Vaughn J.N."/>
            <person name="Grimwood J."/>
            <person name="Jenkins J."/>
            <person name="Barry K."/>
            <person name="Lindquist E."/>
            <person name="Hellsten U."/>
            <person name="Deshpande S."/>
            <person name="Wang X."/>
            <person name="Wu X."/>
            <person name="Mitros T."/>
            <person name="Triplett J."/>
            <person name="Yang X."/>
            <person name="Ye C.Y."/>
            <person name="Mauro-Herrera M."/>
            <person name="Wang L."/>
            <person name="Li P."/>
            <person name="Sharma M."/>
            <person name="Sharma R."/>
            <person name="Ronald P.C."/>
            <person name="Panaud O."/>
            <person name="Kellogg E.A."/>
            <person name="Brutnell T.P."/>
            <person name="Doust A.N."/>
            <person name="Tuskan G.A."/>
            <person name="Rokhsar D."/>
            <person name="Devos K.M."/>
        </authorList>
    </citation>
    <scope>NUCLEOTIDE SEQUENCE [LARGE SCALE GENOMIC DNA]</scope>
    <source>
        <strain evidence="2">cv. Yugu1</strain>
    </source>
</reference>
<accession>K4A3U9</accession>
<reference evidence="1" key="2">
    <citation type="submission" date="2018-08" db="UniProtKB">
        <authorList>
            <consortium name="EnsemblPlants"/>
        </authorList>
    </citation>
    <scope>IDENTIFICATION</scope>
    <source>
        <strain evidence="1">Yugu1</strain>
    </source>
</reference>
<evidence type="ECO:0000313" key="2">
    <source>
        <dbReference type="Proteomes" id="UP000004995"/>
    </source>
</evidence>
<dbReference type="EMBL" id="AGNK02000943">
    <property type="status" value="NOT_ANNOTATED_CDS"/>
    <property type="molecule type" value="Genomic_DNA"/>
</dbReference>
<evidence type="ECO:0000313" key="1">
    <source>
        <dbReference type="EnsemblPlants" id="KQL23834"/>
    </source>
</evidence>
<dbReference type="InParanoid" id="K4A3U9"/>
<protein>
    <submittedName>
        <fullName evidence="1">Uncharacterized protein</fullName>
    </submittedName>
</protein>
<dbReference type="Gramene" id="KQL23834">
    <property type="protein sequence ID" value="KQL23834"/>
    <property type="gene ID" value="SETIT_033552mg"/>
</dbReference>
<sequence length="39" mass="4807">MNSIKCMQTQYSYTFLKLFLKTNQVILFSKVHLNYLKRY</sequence>
<dbReference type="HOGENOM" id="CLU_3320918_0_0_1"/>
<keyword evidence="2" id="KW-1185">Reference proteome</keyword>
<name>K4A3U9_SETIT</name>
<organism evidence="1 2">
    <name type="scientific">Setaria italica</name>
    <name type="common">Foxtail millet</name>
    <name type="synonym">Panicum italicum</name>
    <dbReference type="NCBI Taxonomy" id="4555"/>
    <lineage>
        <taxon>Eukaryota</taxon>
        <taxon>Viridiplantae</taxon>
        <taxon>Streptophyta</taxon>
        <taxon>Embryophyta</taxon>
        <taxon>Tracheophyta</taxon>
        <taxon>Spermatophyta</taxon>
        <taxon>Magnoliopsida</taxon>
        <taxon>Liliopsida</taxon>
        <taxon>Poales</taxon>
        <taxon>Poaceae</taxon>
        <taxon>PACMAD clade</taxon>
        <taxon>Panicoideae</taxon>
        <taxon>Panicodae</taxon>
        <taxon>Paniceae</taxon>
        <taxon>Cenchrinae</taxon>
        <taxon>Setaria</taxon>
    </lineage>
</organism>
<dbReference type="Proteomes" id="UP000004995">
    <property type="component" value="Unassembled WGS sequence"/>
</dbReference>
<proteinExistence type="predicted"/>
<dbReference type="AlphaFoldDB" id="K4A3U9"/>
<dbReference type="EnsemblPlants" id="KQL23834">
    <property type="protein sequence ID" value="KQL23834"/>
    <property type="gene ID" value="SETIT_033552mg"/>
</dbReference>